<feature type="binding site" evidence="4">
    <location>
        <position position="124"/>
    </location>
    <ligand>
        <name>substrate</name>
    </ligand>
</feature>
<evidence type="ECO:0000256" key="5">
    <source>
        <dbReference type="PIRSR" id="PIRSR015582-2"/>
    </source>
</evidence>
<dbReference type="AlphaFoldDB" id="A0A3M2KUX8"/>
<dbReference type="Proteomes" id="UP000279275">
    <property type="component" value="Unassembled WGS sequence"/>
</dbReference>
<proteinExistence type="predicted"/>
<organism evidence="7 8">
    <name type="scientific">Nocardia stercoris</name>
    <dbReference type="NCBI Taxonomy" id="2483361"/>
    <lineage>
        <taxon>Bacteria</taxon>
        <taxon>Bacillati</taxon>
        <taxon>Actinomycetota</taxon>
        <taxon>Actinomycetes</taxon>
        <taxon>Mycobacteriales</taxon>
        <taxon>Nocardiaceae</taxon>
        <taxon>Nocardia</taxon>
    </lineage>
</organism>
<feature type="binding site" evidence="4">
    <location>
        <position position="72"/>
    </location>
    <ligand>
        <name>substrate</name>
    </ligand>
</feature>
<dbReference type="PIRSF" id="PIRSF015582">
    <property type="entry name" value="Cit_lyase_B"/>
    <property type="match status" value="1"/>
</dbReference>
<dbReference type="InterPro" id="IPR015813">
    <property type="entry name" value="Pyrv/PenolPyrv_kinase-like_dom"/>
</dbReference>
<evidence type="ECO:0000256" key="3">
    <source>
        <dbReference type="ARBA" id="ARBA00022842"/>
    </source>
</evidence>
<name>A0A3M2KUX8_9NOCA</name>
<feature type="binding site" evidence="5">
    <location>
        <position position="150"/>
    </location>
    <ligand>
        <name>Mg(2+)</name>
        <dbReference type="ChEBI" id="CHEBI:18420"/>
    </ligand>
</feature>
<keyword evidence="2 5" id="KW-0479">Metal-binding</keyword>
<dbReference type="GO" id="GO:0000287">
    <property type="term" value="F:magnesium ion binding"/>
    <property type="evidence" value="ECO:0007669"/>
    <property type="project" value="TreeGrafter"/>
</dbReference>
<comment type="cofactor">
    <cofactor evidence="1">
        <name>Mg(2+)</name>
        <dbReference type="ChEBI" id="CHEBI:18420"/>
    </cofactor>
</comment>
<evidence type="ECO:0000256" key="4">
    <source>
        <dbReference type="PIRSR" id="PIRSR015582-1"/>
    </source>
</evidence>
<sequence length="281" mass="29147">MTTALDPAARVRGAATLLFVPGDRPERFGKAAAAGADLVILDLEDAVPPDHKDTARAHVAEWVTAGNSCAVRINAVGTPWHDYDLIAMAALGCPVMLPKAEKPATIARTAGLLGRNSALIALIETANGVLRAEAIAGVPGVHRLALGTFDLAAELGVDPADREAMAAARHALVLAAAAGGLPGPVDGVTAGIDDPEQVADDARYGRRLGMTGKLCIHPRQLQPAARALYPTAVEQDWAARILAADTTAGVAVVDGTMVDKPVLERARRISALAERIPTDNR</sequence>
<reference evidence="7 8" key="1">
    <citation type="submission" date="2018-10" db="EMBL/GenBank/DDBJ databases">
        <title>Isolation from cow dung.</title>
        <authorList>
            <person name="Ling L."/>
        </authorList>
    </citation>
    <scope>NUCLEOTIDE SEQUENCE [LARGE SCALE GENOMIC DNA]</scope>
    <source>
        <strain evidence="7 8">NEAU-LL90</strain>
    </source>
</reference>
<comment type="caution">
    <text evidence="7">The sequence shown here is derived from an EMBL/GenBank/DDBJ whole genome shotgun (WGS) entry which is preliminary data.</text>
</comment>
<dbReference type="InterPro" id="IPR005000">
    <property type="entry name" value="Aldolase/citrate-lyase_domain"/>
</dbReference>
<dbReference type="PANTHER" id="PTHR32308:SF10">
    <property type="entry name" value="CITRATE LYASE SUBUNIT BETA"/>
    <property type="match status" value="1"/>
</dbReference>
<dbReference type="GO" id="GO:0016829">
    <property type="term" value="F:lyase activity"/>
    <property type="evidence" value="ECO:0007669"/>
    <property type="project" value="UniProtKB-KW"/>
</dbReference>
<evidence type="ECO:0000259" key="6">
    <source>
        <dbReference type="Pfam" id="PF03328"/>
    </source>
</evidence>
<dbReference type="SUPFAM" id="SSF51621">
    <property type="entry name" value="Phosphoenolpyruvate/pyruvate domain"/>
    <property type="match status" value="1"/>
</dbReference>
<dbReference type="EMBL" id="RFFH01000018">
    <property type="protein sequence ID" value="RMI28794.1"/>
    <property type="molecule type" value="Genomic_DNA"/>
</dbReference>
<dbReference type="GO" id="GO:0006107">
    <property type="term" value="P:oxaloacetate metabolic process"/>
    <property type="evidence" value="ECO:0007669"/>
    <property type="project" value="TreeGrafter"/>
</dbReference>
<gene>
    <name evidence="7" type="ORF">EBN03_28345</name>
</gene>
<dbReference type="PANTHER" id="PTHR32308">
    <property type="entry name" value="LYASE BETA SUBUNIT, PUTATIVE (AFU_ORTHOLOGUE AFUA_4G13030)-RELATED"/>
    <property type="match status" value="1"/>
</dbReference>
<keyword evidence="3 5" id="KW-0460">Magnesium</keyword>
<evidence type="ECO:0000256" key="2">
    <source>
        <dbReference type="ARBA" id="ARBA00022723"/>
    </source>
</evidence>
<keyword evidence="8" id="KW-1185">Reference proteome</keyword>
<evidence type="ECO:0000256" key="1">
    <source>
        <dbReference type="ARBA" id="ARBA00001946"/>
    </source>
</evidence>
<dbReference type="Gene3D" id="3.20.20.60">
    <property type="entry name" value="Phosphoenolpyruvate-binding domains"/>
    <property type="match status" value="1"/>
</dbReference>
<dbReference type="InterPro" id="IPR040442">
    <property type="entry name" value="Pyrv_kinase-like_dom_sf"/>
</dbReference>
<dbReference type="InterPro" id="IPR011206">
    <property type="entry name" value="Citrate_lyase_beta/mcl1/mcl2"/>
</dbReference>
<protein>
    <submittedName>
        <fullName evidence="7">CoA ester lyase</fullName>
    </submittedName>
</protein>
<accession>A0A3M2KUX8</accession>
<feature type="binding site" evidence="5">
    <location>
        <position position="124"/>
    </location>
    <ligand>
        <name>Mg(2+)</name>
        <dbReference type="ChEBI" id="CHEBI:18420"/>
    </ligand>
</feature>
<evidence type="ECO:0000313" key="8">
    <source>
        <dbReference type="Proteomes" id="UP000279275"/>
    </source>
</evidence>
<dbReference type="OrthoDB" id="4322898at2"/>
<keyword evidence="7" id="KW-0456">Lyase</keyword>
<dbReference type="RefSeq" id="WP_122191215.1">
    <property type="nucleotide sequence ID" value="NZ_RFFH01000018.1"/>
</dbReference>
<evidence type="ECO:0000313" key="7">
    <source>
        <dbReference type="EMBL" id="RMI28794.1"/>
    </source>
</evidence>
<feature type="domain" description="HpcH/HpaI aldolase/citrate lyase" evidence="6">
    <location>
        <begin position="16"/>
        <end position="218"/>
    </location>
</feature>
<dbReference type="Pfam" id="PF03328">
    <property type="entry name" value="HpcH_HpaI"/>
    <property type="match status" value="1"/>
</dbReference>